<dbReference type="Gene3D" id="3.90.950.20">
    <property type="entry name" value="CinA-like"/>
    <property type="match status" value="1"/>
</dbReference>
<dbReference type="EMBL" id="JBFBLL010000003">
    <property type="protein sequence ID" value="MEV8157647.1"/>
    <property type="molecule type" value="Genomic_DNA"/>
</dbReference>
<comment type="caution">
    <text evidence="2">The sequence shown here is derived from an EMBL/GenBank/DDBJ whole genome shotgun (WGS) entry which is preliminary data.</text>
</comment>
<organism evidence="2 3">
    <name type="scientific">Kocuria salsicia</name>
    <dbReference type="NCBI Taxonomy" id="664639"/>
    <lineage>
        <taxon>Bacteria</taxon>
        <taxon>Bacillati</taxon>
        <taxon>Actinomycetota</taxon>
        <taxon>Actinomycetes</taxon>
        <taxon>Micrococcales</taxon>
        <taxon>Micrococcaceae</taxon>
        <taxon>Kocuria</taxon>
    </lineage>
</organism>
<dbReference type="RefSeq" id="WP_303106095.1">
    <property type="nucleotide sequence ID" value="NZ_BAAARF010000012.1"/>
</dbReference>
<dbReference type="InterPro" id="IPR008136">
    <property type="entry name" value="CinA_C"/>
</dbReference>
<dbReference type="SUPFAM" id="SSF142433">
    <property type="entry name" value="CinA-like"/>
    <property type="match status" value="1"/>
</dbReference>
<sequence>MSGSVPSAPGNDAAAAGDNTVLSGRDSSVCGHDAAGLVTLATRLGITVGTAESLTGGAVASEIVTVAGASSCFEGAVVSYSHAVKEHVLGVSRELLERVGAVDADVAAAMARGAREALGVDWAVSTTGVAGPEPHDGHPVGTVFVGVSGPTGDSSHRLALTGDRTGIRAATVARAIDILTTQIAFTANA</sequence>
<dbReference type="Proteomes" id="UP001553031">
    <property type="component" value="Unassembled WGS sequence"/>
</dbReference>
<dbReference type="Pfam" id="PF02464">
    <property type="entry name" value="CinA"/>
    <property type="match status" value="1"/>
</dbReference>
<keyword evidence="3" id="KW-1185">Reference proteome</keyword>
<feature type="domain" description="CinA C-terminal" evidence="1">
    <location>
        <begin position="38"/>
        <end position="181"/>
    </location>
</feature>
<reference evidence="2 3" key="1">
    <citation type="submission" date="2024-06" db="EMBL/GenBank/DDBJ databases">
        <title>The Natural Products Discovery Center: Release of the First 8490 Sequenced Strains for Exploring Actinobacteria Biosynthetic Diversity.</title>
        <authorList>
            <person name="Kalkreuter E."/>
            <person name="Kautsar S.A."/>
            <person name="Yang D."/>
            <person name="Bader C.D."/>
            <person name="Teijaro C.N."/>
            <person name="Fluegel L."/>
            <person name="Davis C.M."/>
            <person name="Simpson J.R."/>
            <person name="Lauterbach L."/>
            <person name="Steele A.D."/>
            <person name="Gui C."/>
            <person name="Meng S."/>
            <person name="Li G."/>
            <person name="Viehrig K."/>
            <person name="Ye F."/>
            <person name="Su P."/>
            <person name="Kiefer A.F."/>
            <person name="Nichols A."/>
            <person name="Cepeda A.J."/>
            <person name="Yan W."/>
            <person name="Fan B."/>
            <person name="Jiang Y."/>
            <person name="Adhikari A."/>
            <person name="Zheng C.-J."/>
            <person name="Schuster L."/>
            <person name="Cowan T.M."/>
            <person name="Smanski M.J."/>
            <person name="Chevrette M.G."/>
            <person name="De Carvalho L.P.S."/>
            <person name="Shen B."/>
        </authorList>
    </citation>
    <scope>NUCLEOTIDE SEQUENCE [LARGE SCALE GENOMIC DNA]</scope>
    <source>
        <strain evidence="2 3">NPDC079179</strain>
    </source>
</reference>
<accession>A0ABV3KB68</accession>
<proteinExistence type="predicted"/>
<protein>
    <submittedName>
        <fullName evidence="2">CinA family protein</fullName>
    </submittedName>
</protein>
<dbReference type="NCBIfam" id="TIGR00199">
    <property type="entry name" value="PncC_domain"/>
    <property type="match status" value="1"/>
</dbReference>
<evidence type="ECO:0000313" key="3">
    <source>
        <dbReference type="Proteomes" id="UP001553031"/>
    </source>
</evidence>
<gene>
    <name evidence="2" type="ORF">AB0O96_05495</name>
</gene>
<evidence type="ECO:0000259" key="1">
    <source>
        <dbReference type="Pfam" id="PF02464"/>
    </source>
</evidence>
<name>A0ABV3KB68_9MICC</name>
<dbReference type="InterPro" id="IPR036653">
    <property type="entry name" value="CinA-like_C"/>
</dbReference>
<evidence type="ECO:0000313" key="2">
    <source>
        <dbReference type="EMBL" id="MEV8157647.1"/>
    </source>
</evidence>